<reference evidence="1" key="1">
    <citation type="submission" date="2022-11" db="EMBL/GenBank/DDBJ databases">
        <title>Centuries of genome instability and evolution in soft-shell clam transmissible cancer (bioRxiv).</title>
        <authorList>
            <person name="Hart S.F.M."/>
            <person name="Yonemitsu M.A."/>
            <person name="Giersch R.M."/>
            <person name="Beal B.F."/>
            <person name="Arriagada G."/>
            <person name="Davis B.W."/>
            <person name="Ostrander E.A."/>
            <person name="Goff S.P."/>
            <person name="Metzger M.J."/>
        </authorList>
    </citation>
    <scope>NUCLEOTIDE SEQUENCE</scope>
    <source>
        <strain evidence="1">MELC-2E11</strain>
        <tissue evidence="1">Siphon/mantle</tissue>
    </source>
</reference>
<sequence length="206" mass="23201">MLTDRTVQDPILALPVPSRPCVPDRNTYHISDIEAPDGVPMLTVRTVQNPTRAYLRPMRPPTHCLDVELKYPVGHSSDLTVRPRSQTRYWAETETPGLMARLLNWAQRLFGRGVGKKNLGVTMSVEAQYSLEKQESYIRLISRNTILPSMLGHSNLYLQHIDTLKWMSHVVEVPARVMSSPDTLGGPLQATNHYHVIGPGVQEMPD</sequence>
<accession>A0ABY7E931</accession>
<keyword evidence="2" id="KW-1185">Reference proteome</keyword>
<dbReference type="Proteomes" id="UP001164746">
    <property type="component" value="Chromosome 5"/>
</dbReference>
<organism evidence="1 2">
    <name type="scientific">Mya arenaria</name>
    <name type="common">Soft-shell clam</name>
    <dbReference type="NCBI Taxonomy" id="6604"/>
    <lineage>
        <taxon>Eukaryota</taxon>
        <taxon>Metazoa</taxon>
        <taxon>Spiralia</taxon>
        <taxon>Lophotrochozoa</taxon>
        <taxon>Mollusca</taxon>
        <taxon>Bivalvia</taxon>
        <taxon>Autobranchia</taxon>
        <taxon>Heteroconchia</taxon>
        <taxon>Euheterodonta</taxon>
        <taxon>Imparidentia</taxon>
        <taxon>Neoheterodontei</taxon>
        <taxon>Myida</taxon>
        <taxon>Myoidea</taxon>
        <taxon>Myidae</taxon>
        <taxon>Mya</taxon>
    </lineage>
</organism>
<evidence type="ECO:0000313" key="1">
    <source>
        <dbReference type="EMBL" id="WAR05421.1"/>
    </source>
</evidence>
<gene>
    <name evidence="1" type="ORF">MAR_020790</name>
</gene>
<evidence type="ECO:0000313" key="2">
    <source>
        <dbReference type="Proteomes" id="UP001164746"/>
    </source>
</evidence>
<dbReference type="EMBL" id="CP111016">
    <property type="protein sequence ID" value="WAR05421.1"/>
    <property type="molecule type" value="Genomic_DNA"/>
</dbReference>
<name>A0ABY7E931_MYAAR</name>
<protein>
    <submittedName>
        <fullName evidence="1">Uncharacterized protein</fullName>
    </submittedName>
</protein>
<proteinExistence type="predicted"/>